<name>A0ABS4XC06_9MICC</name>
<comment type="caution">
    <text evidence="2">The sequence shown here is derived from an EMBL/GenBank/DDBJ whole genome shotgun (WGS) entry which is preliminary data.</text>
</comment>
<feature type="region of interest" description="Disordered" evidence="1">
    <location>
        <begin position="108"/>
        <end position="182"/>
    </location>
</feature>
<evidence type="ECO:0000313" key="2">
    <source>
        <dbReference type="EMBL" id="MBP2385999.1"/>
    </source>
</evidence>
<dbReference type="Proteomes" id="UP001296993">
    <property type="component" value="Unassembled WGS sequence"/>
</dbReference>
<keyword evidence="3" id="KW-1185">Reference proteome</keyword>
<proteinExistence type="predicted"/>
<evidence type="ECO:0008006" key="4">
    <source>
        <dbReference type="Google" id="ProtNLM"/>
    </source>
</evidence>
<protein>
    <recommendedName>
        <fullName evidence="4">Transposase</fullName>
    </recommendedName>
</protein>
<organism evidence="2 3">
    <name type="scientific">Paeniglutamicibacter kerguelensis</name>
    <dbReference type="NCBI Taxonomy" id="254788"/>
    <lineage>
        <taxon>Bacteria</taxon>
        <taxon>Bacillati</taxon>
        <taxon>Actinomycetota</taxon>
        <taxon>Actinomycetes</taxon>
        <taxon>Micrococcales</taxon>
        <taxon>Micrococcaceae</taxon>
        <taxon>Paeniglutamicibacter</taxon>
    </lineage>
</organism>
<evidence type="ECO:0000313" key="3">
    <source>
        <dbReference type="Proteomes" id="UP001296993"/>
    </source>
</evidence>
<feature type="compositionally biased region" description="Basic and acidic residues" evidence="1">
    <location>
        <begin position="74"/>
        <end position="90"/>
    </location>
</feature>
<feature type="region of interest" description="Disordered" evidence="1">
    <location>
        <begin position="63"/>
        <end position="94"/>
    </location>
</feature>
<gene>
    <name evidence="2" type="ORF">JOF47_001510</name>
</gene>
<feature type="compositionally biased region" description="Low complexity" evidence="1">
    <location>
        <begin position="122"/>
        <end position="148"/>
    </location>
</feature>
<evidence type="ECO:0000256" key="1">
    <source>
        <dbReference type="SAM" id="MobiDB-lite"/>
    </source>
</evidence>
<dbReference type="EMBL" id="JAGIOF010000001">
    <property type="protein sequence ID" value="MBP2385999.1"/>
    <property type="molecule type" value="Genomic_DNA"/>
</dbReference>
<accession>A0ABS4XC06</accession>
<sequence length="280" mass="30814">MTEGINHCYRTRIPWCDPPDHLGSSKTARKRHRRYAGDGTRDSVLATLLGHAEAKGPINCEVSVDSTVPPPHGDLPDDKNLPTEPADHAVGRPRGGLTTEIHALIDGNRQPLQGTDQVLAQPPRTNANARRNSRTPPSRPTPNAARSRGSARIRPGLNQPTTHHPHRHRWPHQGAHEPGHRRIKPPQAVVVSRLAGQVGKYSPEMLPGMAQPAGLGHEAQQCLHQRQRHRLGVRNTRADPDTRTVRNPFRMGLQQVIRCSIECRGKGVQMASTSTSKSMT</sequence>
<reference evidence="2 3" key="1">
    <citation type="submission" date="2021-03" db="EMBL/GenBank/DDBJ databases">
        <title>Sequencing the genomes of 1000 actinobacteria strains.</title>
        <authorList>
            <person name="Klenk H.-P."/>
        </authorList>
    </citation>
    <scope>NUCLEOTIDE SEQUENCE [LARGE SCALE GENOMIC DNA]</scope>
    <source>
        <strain evidence="2 3">DSM 15797</strain>
    </source>
</reference>